<dbReference type="Gene3D" id="1.10.10.10">
    <property type="entry name" value="Winged helix-like DNA-binding domain superfamily/Winged helix DNA-binding domain"/>
    <property type="match status" value="1"/>
</dbReference>
<feature type="domain" description="HTH lysR-type" evidence="5">
    <location>
        <begin position="6"/>
        <end position="63"/>
    </location>
</feature>
<dbReference type="Proteomes" id="UP000325302">
    <property type="component" value="Unassembled WGS sequence"/>
</dbReference>
<comment type="similarity">
    <text evidence="1">Belongs to the LysR transcriptional regulatory family.</text>
</comment>
<dbReference type="PANTHER" id="PTHR30126:SF5">
    <property type="entry name" value="HTH-TYPE TRANSCRIPTIONAL ACTIVATOR CMPR"/>
    <property type="match status" value="1"/>
</dbReference>
<evidence type="ECO:0000256" key="1">
    <source>
        <dbReference type="ARBA" id="ARBA00009437"/>
    </source>
</evidence>
<dbReference type="OrthoDB" id="9785745at2"/>
<comment type="caution">
    <text evidence="6">The sequence shown here is derived from an EMBL/GenBank/DDBJ whole genome shotgun (WGS) entry which is preliminary data.</text>
</comment>
<evidence type="ECO:0000313" key="6">
    <source>
        <dbReference type="EMBL" id="KAA0876444.1"/>
    </source>
</evidence>
<keyword evidence="7" id="KW-1185">Reference proteome</keyword>
<dbReference type="Gene3D" id="3.40.190.290">
    <property type="match status" value="1"/>
</dbReference>
<keyword evidence="3" id="KW-0238">DNA-binding</keyword>
<gene>
    <name evidence="6" type="ORF">E1H14_01580</name>
</gene>
<proteinExistence type="inferred from homology"/>
<sequence length="315" mass="35770">MKLRHLTFRLLEVYVAVIRSGSLSEAARRLHLTQPTISLQLKRLSEAVGEPLIEFRQGHLFMTAAGEALFSACQDMLGRFEELQEQLQGLQEGRSGHFSIALVNTAQYILPRLLGPFSQAFPEVEVTVEIGNRAQMMERFQRQQDDIYIFSHPPSLEHALAARFLRNPLVVIAPAQHPLAQAKKLPLSALQQERFLLREPGSATRMLFDSWLQTHGMTLQRSIQMASNEAIRVGVAAGMGIAVISQHALPAGNQHLVELDLDTPPSESYWHFIVRREHRLAYSARNFLHFVDRHLEEHLDARYVCHDLHELLNSV</sequence>
<organism evidence="6 7">
    <name type="scientific">Nitrincola tapanii</name>
    <dbReference type="NCBI Taxonomy" id="1708751"/>
    <lineage>
        <taxon>Bacteria</taxon>
        <taxon>Pseudomonadati</taxon>
        <taxon>Pseudomonadota</taxon>
        <taxon>Gammaproteobacteria</taxon>
        <taxon>Oceanospirillales</taxon>
        <taxon>Oceanospirillaceae</taxon>
        <taxon>Nitrincola</taxon>
    </lineage>
</organism>
<dbReference type="SUPFAM" id="SSF53850">
    <property type="entry name" value="Periplasmic binding protein-like II"/>
    <property type="match status" value="1"/>
</dbReference>
<dbReference type="EMBL" id="SMRS01000001">
    <property type="protein sequence ID" value="KAA0876444.1"/>
    <property type="molecule type" value="Genomic_DNA"/>
</dbReference>
<evidence type="ECO:0000256" key="4">
    <source>
        <dbReference type="ARBA" id="ARBA00023163"/>
    </source>
</evidence>
<name>A0A5A9W7K5_9GAMM</name>
<dbReference type="RefSeq" id="WP_149389693.1">
    <property type="nucleotide sequence ID" value="NZ_SMRS01000001.1"/>
</dbReference>
<dbReference type="PROSITE" id="PS50931">
    <property type="entry name" value="HTH_LYSR"/>
    <property type="match status" value="1"/>
</dbReference>
<accession>A0A5A9W7K5</accession>
<dbReference type="InterPro" id="IPR036390">
    <property type="entry name" value="WH_DNA-bd_sf"/>
</dbReference>
<dbReference type="AlphaFoldDB" id="A0A5A9W7K5"/>
<dbReference type="Pfam" id="PF00126">
    <property type="entry name" value="HTH_1"/>
    <property type="match status" value="1"/>
</dbReference>
<evidence type="ECO:0000256" key="3">
    <source>
        <dbReference type="ARBA" id="ARBA00023125"/>
    </source>
</evidence>
<dbReference type="InterPro" id="IPR000847">
    <property type="entry name" value="LysR_HTH_N"/>
</dbReference>
<dbReference type="GO" id="GO:0003700">
    <property type="term" value="F:DNA-binding transcription factor activity"/>
    <property type="evidence" value="ECO:0007669"/>
    <property type="project" value="InterPro"/>
</dbReference>
<evidence type="ECO:0000256" key="2">
    <source>
        <dbReference type="ARBA" id="ARBA00023015"/>
    </source>
</evidence>
<dbReference type="PANTHER" id="PTHR30126">
    <property type="entry name" value="HTH-TYPE TRANSCRIPTIONAL REGULATOR"/>
    <property type="match status" value="1"/>
</dbReference>
<evidence type="ECO:0000259" key="5">
    <source>
        <dbReference type="PROSITE" id="PS50931"/>
    </source>
</evidence>
<keyword evidence="2" id="KW-0805">Transcription regulation</keyword>
<evidence type="ECO:0000313" key="7">
    <source>
        <dbReference type="Proteomes" id="UP000325302"/>
    </source>
</evidence>
<dbReference type="Pfam" id="PF03466">
    <property type="entry name" value="LysR_substrate"/>
    <property type="match status" value="1"/>
</dbReference>
<protein>
    <submittedName>
        <fullName evidence="6">LysR family transcriptional regulator</fullName>
    </submittedName>
</protein>
<dbReference type="InterPro" id="IPR036388">
    <property type="entry name" value="WH-like_DNA-bd_sf"/>
</dbReference>
<reference evidence="6 7" key="1">
    <citation type="submission" date="2019-03" db="EMBL/GenBank/DDBJ databases">
        <title>Nitrincola sp. nov. isolated from an Indian soda lake.</title>
        <authorList>
            <person name="Joshi A."/>
            <person name="Thite S.V."/>
            <person name="Joseph N."/>
            <person name="Dhotre D."/>
            <person name="Moorthy M."/>
            <person name="Shouche Y.S."/>
        </authorList>
    </citation>
    <scope>NUCLEOTIDE SEQUENCE [LARGE SCALE GENOMIC DNA]</scope>
    <source>
        <strain evidence="6 7">MEB193</strain>
    </source>
</reference>
<dbReference type="SUPFAM" id="SSF46785">
    <property type="entry name" value="Winged helix' DNA-binding domain"/>
    <property type="match status" value="1"/>
</dbReference>
<dbReference type="GO" id="GO:0000976">
    <property type="term" value="F:transcription cis-regulatory region binding"/>
    <property type="evidence" value="ECO:0007669"/>
    <property type="project" value="TreeGrafter"/>
</dbReference>
<keyword evidence="4" id="KW-0804">Transcription</keyword>
<dbReference type="PRINTS" id="PR00039">
    <property type="entry name" value="HTHLYSR"/>
</dbReference>
<dbReference type="InterPro" id="IPR005119">
    <property type="entry name" value="LysR_subst-bd"/>
</dbReference>